<protein>
    <submittedName>
        <fullName evidence="1">Uncharacterized protein</fullName>
    </submittedName>
</protein>
<proteinExistence type="predicted"/>
<organism evidence="1 2">
    <name type="scientific">Paenirhodobacter populi</name>
    <dbReference type="NCBI Taxonomy" id="2306993"/>
    <lineage>
        <taxon>Bacteria</taxon>
        <taxon>Pseudomonadati</taxon>
        <taxon>Pseudomonadota</taxon>
        <taxon>Alphaproteobacteria</taxon>
        <taxon>Rhodobacterales</taxon>
        <taxon>Rhodobacter group</taxon>
        <taxon>Paenirhodobacter</taxon>
    </lineage>
</organism>
<gene>
    <name evidence="1" type="ORF">D2T31_09345</name>
</gene>
<reference evidence="1 2" key="2">
    <citation type="submission" date="2019-01" db="EMBL/GenBank/DDBJ databases">
        <authorList>
            <person name="Li Y."/>
        </authorList>
    </citation>
    <scope>NUCLEOTIDE SEQUENCE [LARGE SCALE GENOMIC DNA]</scope>
    <source>
        <strain evidence="1 2">D19-10-3-21</strain>
    </source>
</reference>
<evidence type="ECO:0000313" key="2">
    <source>
        <dbReference type="Proteomes" id="UP000285295"/>
    </source>
</evidence>
<reference evidence="1 2" key="1">
    <citation type="submission" date="2019-01" db="EMBL/GenBank/DDBJ databases">
        <title>Sinorhodobacter populi sp. nov. isolated from the symptomatic bark tissue of Populus euramericana canker.</title>
        <authorList>
            <person name="Xu G."/>
        </authorList>
    </citation>
    <scope>NUCLEOTIDE SEQUENCE [LARGE SCALE GENOMIC DNA]</scope>
    <source>
        <strain evidence="1 2">D19-10-3-21</strain>
    </source>
</reference>
<accession>A0A443KB71</accession>
<dbReference type="Proteomes" id="UP000285295">
    <property type="component" value="Unassembled WGS sequence"/>
</dbReference>
<evidence type="ECO:0000313" key="1">
    <source>
        <dbReference type="EMBL" id="RWR30081.1"/>
    </source>
</evidence>
<name>A0A443KB71_9RHOB</name>
<dbReference type="RefSeq" id="WP_128237165.1">
    <property type="nucleotide sequence ID" value="NZ_SAUX01000009.1"/>
</dbReference>
<dbReference type="AlphaFoldDB" id="A0A443KB71"/>
<dbReference type="EMBL" id="SAUX01000009">
    <property type="protein sequence ID" value="RWR30081.1"/>
    <property type="molecule type" value="Genomic_DNA"/>
</dbReference>
<sequence>MAGSYGTPERLYMCGPFRNGMPGQSDLLPRVMRDCCRVGFASLSQYCLTICQGDSPIPAGICRSPLKGGRPLSLIPSKVLFTHILDNTMEGVVTELLSGGNRNRVFCRKTGFPVARHDYRPCATRYNENLDLDPLSIAGRAA</sequence>
<comment type="caution">
    <text evidence="1">The sequence shown here is derived from an EMBL/GenBank/DDBJ whole genome shotgun (WGS) entry which is preliminary data.</text>
</comment>